<evidence type="ECO:0000256" key="1">
    <source>
        <dbReference type="SAM" id="SignalP"/>
    </source>
</evidence>
<evidence type="ECO:0008006" key="6">
    <source>
        <dbReference type="Google" id="ProtNLM"/>
    </source>
</evidence>
<evidence type="ECO:0000313" key="4">
    <source>
        <dbReference type="Proteomes" id="UP001155059"/>
    </source>
</evidence>
<feature type="signal peptide" evidence="1">
    <location>
        <begin position="1"/>
        <end position="24"/>
    </location>
</feature>
<dbReference type="EMBL" id="JALQCX010000004">
    <property type="protein sequence ID" value="MCK9812828.1"/>
    <property type="molecule type" value="Genomic_DNA"/>
</dbReference>
<gene>
    <name evidence="2" type="ORF">M1B34_09415</name>
    <name evidence="3" type="ORF">M1B35_01350</name>
</gene>
<organism evidence="2 4">
    <name type="scientific">Pseudomonas morbosilactucae</name>
    <dbReference type="NCBI Taxonomy" id="2938197"/>
    <lineage>
        <taxon>Bacteria</taxon>
        <taxon>Pseudomonadati</taxon>
        <taxon>Pseudomonadota</taxon>
        <taxon>Gammaproteobacteria</taxon>
        <taxon>Pseudomonadales</taxon>
        <taxon>Pseudomonadaceae</taxon>
        <taxon>Pseudomonas</taxon>
    </lineage>
</organism>
<dbReference type="AlphaFoldDB" id="A0A9X1YUK2"/>
<accession>A0A9X1YUK2</accession>
<dbReference type="Proteomes" id="UP001155163">
    <property type="component" value="Unassembled WGS sequence"/>
</dbReference>
<comment type="caution">
    <text evidence="2">The sequence shown here is derived from an EMBL/GenBank/DDBJ whole genome shotgun (WGS) entry which is preliminary data.</text>
</comment>
<keyword evidence="5" id="KW-1185">Reference proteome</keyword>
<dbReference type="RefSeq" id="WP_123332252.1">
    <property type="nucleotide sequence ID" value="NZ_JALQCW010000019.1"/>
</dbReference>
<keyword evidence="1" id="KW-0732">Signal</keyword>
<evidence type="ECO:0000313" key="3">
    <source>
        <dbReference type="EMBL" id="MCK9812828.1"/>
    </source>
</evidence>
<reference evidence="4 5" key="1">
    <citation type="journal article" date="2022" name="Int. J. Syst. Evol. Microbiol.">
        <title>Pseudomonas aegrilactucae sp. nov. and Pseudomonas morbosilactucae sp. nov., pathogens causing bacterial rot of lettuce in Japan.</title>
        <authorList>
            <person name="Sawada H."/>
            <person name="Fujikawa T."/>
            <person name="Satou M."/>
        </authorList>
    </citation>
    <scope>NUCLEOTIDE SEQUENCE [LARGE SCALE GENOMIC DNA]</scope>
    <source>
        <strain evidence="2 4">MAFF 302030</strain>
        <strain evidence="3 5">MAFF 302046</strain>
    </source>
</reference>
<evidence type="ECO:0000313" key="5">
    <source>
        <dbReference type="Proteomes" id="UP001155163"/>
    </source>
</evidence>
<feature type="chain" id="PRO_5040722503" description="Cytochrome c family protein" evidence="1">
    <location>
        <begin position="25"/>
        <end position="451"/>
    </location>
</feature>
<protein>
    <recommendedName>
        <fullName evidence="6">Cytochrome c family protein</fullName>
    </recommendedName>
</protein>
<reference evidence="4 5" key="2">
    <citation type="journal article" date="2023" name="Plant Pathol.">
        <title>Dismantling and reorganizing Pseudomonas marginalis sensu#lato.</title>
        <authorList>
            <person name="Sawada H."/>
            <person name="Fujikawa T."/>
            <person name="Satou M."/>
        </authorList>
    </citation>
    <scope>NUCLEOTIDE SEQUENCE [LARGE SCALE GENOMIC DNA]</scope>
    <source>
        <strain evidence="2 4">MAFF 302030</strain>
        <strain evidence="3 5">MAFF 302046</strain>
    </source>
</reference>
<proteinExistence type="predicted"/>
<sequence>MRRRPTVLLGLALLLGLPATQAMGAPLCGSPFVPSPTLQPTLANPNFSASDSAVDCFMWQTMVYLNWPATPGQRGVPNAAASLGSPGPSVWQTYKDYNELYLPNGQQPPAWNDNFLSVQRLQTRGVARALPSIRLLNSTSKVFRAANANESPALREIEQVGGGVLYDQAGSPVYYEMLVNEVNFDFIYNNQLYNPAQQNLYAKQKGIVLPNNSIEIKAAWKVLSAPDNPQRFLTAQALLPGSSTPVTVGLVGLHVFQMPSSAFNQGFWATFQQLDNAPTVAGATPGAHYSFNNPQCAPAQCQPNDKTSNPTQVVQNFPPTPEAQNINQYMQNLIAQQAPGSALQYYQLVDVQWPTSPQAIGQPGATAPAPSGTPNHDTLINPVLETFLQTNHTSCLGCHVYASVAADGSKPATDYQASFSFLLGHAKSPALGSNLKSLAQQIEDASLSLQH</sequence>
<evidence type="ECO:0000313" key="2">
    <source>
        <dbReference type="EMBL" id="MCK9797939.1"/>
    </source>
</evidence>
<dbReference type="EMBL" id="JALQCW010000019">
    <property type="protein sequence ID" value="MCK9797939.1"/>
    <property type="molecule type" value="Genomic_DNA"/>
</dbReference>
<dbReference type="Proteomes" id="UP001155059">
    <property type="component" value="Unassembled WGS sequence"/>
</dbReference>
<name>A0A9X1YUK2_9PSED</name>